<dbReference type="AlphaFoldDB" id="A0A251S1R2"/>
<keyword evidence="2" id="KW-1185">Reference proteome</keyword>
<organism evidence="1 2">
    <name type="scientific">Helianthus annuus</name>
    <name type="common">Common sunflower</name>
    <dbReference type="NCBI Taxonomy" id="4232"/>
    <lineage>
        <taxon>Eukaryota</taxon>
        <taxon>Viridiplantae</taxon>
        <taxon>Streptophyta</taxon>
        <taxon>Embryophyta</taxon>
        <taxon>Tracheophyta</taxon>
        <taxon>Spermatophyta</taxon>
        <taxon>Magnoliopsida</taxon>
        <taxon>eudicotyledons</taxon>
        <taxon>Gunneridae</taxon>
        <taxon>Pentapetalae</taxon>
        <taxon>asterids</taxon>
        <taxon>campanulids</taxon>
        <taxon>Asterales</taxon>
        <taxon>Asteraceae</taxon>
        <taxon>Asteroideae</taxon>
        <taxon>Heliantheae alliance</taxon>
        <taxon>Heliantheae</taxon>
        <taxon>Helianthus</taxon>
    </lineage>
</organism>
<dbReference type="InParanoid" id="A0A251S1R2"/>
<evidence type="ECO:0000313" key="1">
    <source>
        <dbReference type="EMBL" id="OTF91101.1"/>
    </source>
</evidence>
<dbReference type="EMBL" id="CM007905">
    <property type="protein sequence ID" value="OTF91101.1"/>
    <property type="molecule type" value="Genomic_DNA"/>
</dbReference>
<protein>
    <submittedName>
        <fullName evidence="1">Uncharacterized protein</fullName>
    </submittedName>
</protein>
<gene>
    <name evidence="1" type="ORF">HannXRQ_Chr16g0507071</name>
</gene>
<name>A0A251S1R2_HELAN</name>
<evidence type="ECO:0000313" key="2">
    <source>
        <dbReference type="Proteomes" id="UP000215914"/>
    </source>
</evidence>
<dbReference type="Proteomes" id="UP000215914">
    <property type="component" value="Chromosome 16"/>
</dbReference>
<accession>A0A251S1R2</accession>
<proteinExistence type="predicted"/>
<sequence length="84" mass="10125">MSSVRILSEPWFRSTQYLHNHYQFQLPQNPNQFWLPSNPNDCFVSKMRRKEKRMILSSYLQRACKISDGIEKKRNKISIKFVGF</sequence>
<reference evidence="2" key="1">
    <citation type="journal article" date="2017" name="Nature">
        <title>The sunflower genome provides insights into oil metabolism, flowering and Asterid evolution.</title>
        <authorList>
            <person name="Badouin H."/>
            <person name="Gouzy J."/>
            <person name="Grassa C.J."/>
            <person name="Murat F."/>
            <person name="Staton S.E."/>
            <person name="Cottret L."/>
            <person name="Lelandais-Briere C."/>
            <person name="Owens G.L."/>
            <person name="Carrere S."/>
            <person name="Mayjonade B."/>
            <person name="Legrand L."/>
            <person name="Gill N."/>
            <person name="Kane N.C."/>
            <person name="Bowers J.E."/>
            <person name="Hubner S."/>
            <person name="Bellec A."/>
            <person name="Berard A."/>
            <person name="Berges H."/>
            <person name="Blanchet N."/>
            <person name="Boniface M.C."/>
            <person name="Brunel D."/>
            <person name="Catrice O."/>
            <person name="Chaidir N."/>
            <person name="Claudel C."/>
            <person name="Donnadieu C."/>
            <person name="Faraut T."/>
            <person name="Fievet G."/>
            <person name="Helmstetter N."/>
            <person name="King M."/>
            <person name="Knapp S.J."/>
            <person name="Lai Z."/>
            <person name="Le Paslier M.C."/>
            <person name="Lippi Y."/>
            <person name="Lorenzon L."/>
            <person name="Mandel J.R."/>
            <person name="Marage G."/>
            <person name="Marchand G."/>
            <person name="Marquand E."/>
            <person name="Bret-Mestries E."/>
            <person name="Morien E."/>
            <person name="Nambeesan S."/>
            <person name="Nguyen T."/>
            <person name="Pegot-Espagnet P."/>
            <person name="Pouilly N."/>
            <person name="Raftis F."/>
            <person name="Sallet E."/>
            <person name="Schiex T."/>
            <person name="Thomas J."/>
            <person name="Vandecasteele C."/>
            <person name="Vares D."/>
            <person name="Vear F."/>
            <person name="Vautrin S."/>
            <person name="Crespi M."/>
            <person name="Mangin B."/>
            <person name="Burke J.M."/>
            <person name="Salse J."/>
            <person name="Munos S."/>
            <person name="Vincourt P."/>
            <person name="Rieseberg L.H."/>
            <person name="Langlade N.B."/>
        </authorList>
    </citation>
    <scope>NUCLEOTIDE SEQUENCE [LARGE SCALE GENOMIC DNA]</scope>
    <source>
        <strain evidence="2">cv. SF193</strain>
    </source>
</reference>